<dbReference type="Proteomes" id="UP000326570">
    <property type="component" value="Unassembled WGS sequence"/>
</dbReference>
<dbReference type="EMBL" id="VTWT01000002">
    <property type="protein sequence ID" value="KAA9341000.1"/>
    <property type="molecule type" value="Genomic_DNA"/>
</dbReference>
<dbReference type="InterPro" id="IPR006976">
    <property type="entry name" value="VanZ-like"/>
</dbReference>
<accession>A0A5N1J864</accession>
<dbReference type="AlphaFoldDB" id="A0A5N1J864"/>
<dbReference type="NCBIfam" id="NF037970">
    <property type="entry name" value="vanZ_1"/>
    <property type="match status" value="1"/>
</dbReference>
<evidence type="ECO:0000313" key="4">
    <source>
        <dbReference type="Proteomes" id="UP000326570"/>
    </source>
</evidence>
<gene>
    <name evidence="3" type="ORF">F0P94_06130</name>
</gene>
<sequence>MFIRYYFPALLWAAVVLFLTLLPSNALPETPEWKFLSFDTFCHAATFALLTFLVIRSFYFHYGNPRSLRYTIGVSLALCLFLGILIELLQMVMKQGRHGEISDVVSDFIGSLAGAAFFYYLSRRKLVF</sequence>
<reference evidence="3 4" key="1">
    <citation type="submission" date="2019-09" db="EMBL/GenBank/DDBJ databases">
        <title>Genome sequence of Adhaeribacter sp. M2.</title>
        <authorList>
            <person name="Srinivasan S."/>
        </authorList>
    </citation>
    <scope>NUCLEOTIDE SEQUENCE [LARGE SCALE GENOMIC DNA]</scope>
    <source>
        <strain evidence="3 4">M2</strain>
    </source>
</reference>
<keyword evidence="1" id="KW-0812">Transmembrane</keyword>
<dbReference type="PANTHER" id="PTHR28008:SF1">
    <property type="entry name" value="DOMAIN PROTEIN, PUTATIVE (AFU_ORTHOLOGUE AFUA_3G10980)-RELATED"/>
    <property type="match status" value="1"/>
</dbReference>
<name>A0A5N1J864_9BACT</name>
<organism evidence="3 4">
    <name type="scientific">Adhaeribacter soli</name>
    <dbReference type="NCBI Taxonomy" id="2607655"/>
    <lineage>
        <taxon>Bacteria</taxon>
        <taxon>Pseudomonadati</taxon>
        <taxon>Bacteroidota</taxon>
        <taxon>Cytophagia</taxon>
        <taxon>Cytophagales</taxon>
        <taxon>Hymenobacteraceae</taxon>
        <taxon>Adhaeribacter</taxon>
    </lineage>
</organism>
<proteinExistence type="predicted"/>
<dbReference type="RefSeq" id="WP_150902927.1">
    <property type="nucleotide sequence ID" value="NZ_VTWT01000002.1"/>
</dbReference>
<feature type="transmembrane region" description="Helical" evidence="1">
    <location>
        <begin position="104"/>
        <end position="122"/>
    </location>
</feature>
<protein>
    <recommendedName>
        <fullName evidence="2">VanZ-like domain-containing protein</fullName>
    </recommendedName>
</protein>
<feature type="domain" description="VanZ-like" evidence="2">
    <location>
        <begin position="38"/>
        <end position="119"/>
    </location>
</feature>
<dbReference type="PANTHER" id="PTHR28008">
    <property type="entry name" value="DOMAIN PROTEIN, PUTATIVE (AFU_ORTHOLOGUE AFUA_3G10980)-RELATED"/>
    <property type="match status" value="1"/>
</dbReference>
<feature type="transmembrane region" description="Helical" evidence="1">
    <location>
        <begin position="70"/>
        <end position="92"/>
    </location>
</feature>
<evidence type="ECO:0000259" key="2">
    <source>
        <dbReference type="Pfam" id="PF04892"/>
    </source>
</evidence>
<keyword evidence="1" id="KW-0472">Membrane</keyword>
<keyword evidence="1" id="KW-1133">Transmembrane helix</keyword>
<feature type="transmembrane region" description="Helical" evidence="1">
    <location>
        <begin position="36"/>
        <end position="58"/>
    </location>
</feature>
<evidence type="ECO:0000313" key="3">
    <source>
        <dbReference type="EMBL" id="KAA9341000.1"/>
    </source>
</evidence>
<comment type="caution">
    <text evidence="3">The sequence shown here is derived from an EMBL/GenBank/DDBJ whole genome shotgun (WGS) entry which is preliminary data.</text>
</comment>
<evidence type="ECO:0000256" key="1">
    <source>
        <dbReference type="SAM" id="Phobius"/>
    </source>
</evidence>
<dbReference type="Pfam" id="PF04892">
    <property type="entry name" value="VanZ"/>
    <property type="match status" value="1"/>
</dbReference>
<keyword evidence="4" id="KW-1185">Reference proteome</keyword>